<name>J9VQE4_CRYN9</name>
<evidence type="ECO:0000256" key="1">
    <source>
        <dbReference type="SAM" id="MobiDB-lite"/>
    </source>
</evidence>
<keyword evidence="3" id="KW-1185">Reference proteome</keyword>
<dbReference type="AlphaFoldDB" id="J9VQE4"/>
<sequence length="359" mass="39574">MSPKLLSTAFSDSRDCLKVPSNNLTSLLSLASASSRIRESQRSQITTASGLGSRTSGFAESTSNSESSQTGNRVSSAPSQTPSAPSRRHRRASSLDSSPISAVLSAPKRQRVGDSQVIVSQEHLERLERNQELILKELAILKGLFASQSSSALTGSNPSQKCSDLASEVVHAFLTTPFSDLFYGSNLASIIHDAAVACKVGGVPNARHPDRHDFRKEVTRKLTVWRSERKQARYSTYRVGSPLSPKVENFWKVAAKEIYELWELGEKERREVLEFVFREDEARFGAANTGITSVRHLAGLQKEFMEWQAMNRSRMVPVWRKGKEGGNGGYGSEDEEEFGQGRNVDSSARTGEEDEEDGE</sequence>
<evidence type="ECO:0000313" key="2">
    <source>
        <dbReference type="EMBL" id="AFR96702.1"/>
    </source>
</evidence>
<feature type="region of interest" description="Disordered" evidence="1">
    <location>
        <begin position="35"/>
        <end position="114"/>
    </location>
</feature>
<feature type="region of interest" description="Disordered" evidence="1">
    <location>
        <begin position="320"/>
        <end position="359"/>
    </location>
</feature>
<dbReference type="RefSeq" id="XP_012051285.1">
    <property type="nucleotide sequence ID" value="XM_012195895.1"/>
</dbReference>
<dbReference type="OrthoDB" id="2578151at2759"/>
<accession>J9VQE4</accession>
<dbReference type="EMBL" id="CP003827">
    <property type="protein sequence ID" value="AFR96702.1"/>
    <property type="molecule type" value="Genomic_DNA"/>
</dbReference>
<gene>
    <name evidence="2" type="ORF">CNAG_03477</name>
</gene>
<dbReference type="HOGENOM" id="CLU_070107_0_0_1"/>
<dbReference type="VEuPathDB" id="FungiDB:CNAG_03477"/>
<protein>
    <submittedName>
        <fullName evidence="2">Uncharacterized protein</fullName>
    </submittedName>
</protein>
<proteinExistence type="predicted"/>
<dbReference type="Proteomes" id="UP000010091">
    <property type="component" value="Chromosome 8"/>
</dbReference>
<reference evidence="2 3" key="1">
    <citation type="journal article" date="2014" name="PLoS Genet.">
        <title>Analysis of the genome and transcriptome of Cryptococcus neoformans var. grubii reveals complex RNA expression and microevolution leading to virulence attenuation.</title>
        <authorList>
            <person name="Janbon G."/>
            <person name="Ormerod K.L."/>
            <person name="Paulet D."/>
            <person name="Byrnes E.J.III."/>
            <person name="Yadav V."/>
            <person name="Chatterjee G."/>
            <person name="Mullapudi N."/>
            <person name="Hon C.C."/>
            <person name="Billmyre R.B."/>
            <person name="Brunel F."/>
            <person name="Bahn Y.S."/>
            <person name="Chen W."/>
            <person name="Chen Y."/>
            <person name="Chow E.W."/>
            <person name="Coppee J.Y."/>
            <person name="Floyd-Averette A."/>
            <person name="Gaillardin C."/>
            <person name="Gerik K.J."/>
            <person name="Goldberg J."/>
            <person name="Gonzalez-Hilarion S."/>
            <person name="Gujja S."/>
            <person name="Hamlin J.L."/>
            <person name="Hsueh Y.P."/>
            <person name="Ianiri G."/>
            <person name="Jones S."/>
            <person name="Kodira C.D."/>
            <person name="Kozubowski L."/>
            <person name="Lam W."/>
            <person name="Marra M."/>
            <person name="Mesner L.D."/>
            <person name="Mieczkowski P.A."/>
            <person name="Moyrand F."/>
            <person name="Nielsen K."/>
            <person name="Proux C."/>
            <person name="Rossignol T."/>
            <person name="Schein J.E."/>
            <person name="Sun S."/>
            <person name="Wollschlaeger C."/>
            <person name="Wood I.A."/>
            <person name="Zeng Q."/>
            <person name="Neuveglise C."/>
            <person name="Newlon C.S."/>
            <person name="Perfect J.R."/>
            <person name="Lodge J.K."/>
            <person name="Idnurm A."/>
            <person name="Stajich J.E."/>
            <person name="Kronstad J.W."/>
            <person name="Sanyal K."/>
            <person name="Heitman J."/>
            <person name="Fraser J.A."/>
            <person name="Cuomo C.A."/>
            <person name="Dietrich F.S."/>
        </authorList>
    </citation>
    <scope>NUCLEOTIDE SEQUENCE [LARGE SCALE GENOMIC DNA]</scope>
    <source>
        <strain evidence="3">H99 / ATCC 208821 / CBS 10515 / FGSC 9487</strain>
    </source>
</reference>
<feature type="compositionally biased region" description="Low complexity" evidence="1">
    <location>
        <begin position="75"/>
        <end position="85"/>
    </location>
</feature>
<dbReference type="GeneID" id="23886977"/>
<feature type="compositionally biased region" description="Polar residues" evidence="1">
    <location>
        <begin position="46"/>
        <end position="74"/>
    </location>
</feature>
<evidence type="ECO:0000313" key="3">
    <source>
        <dbReference type="Proteomes" id="UP000010091"/>
    </source>
</evidence>
<organism evidence="2 3">
    <name type="scientific">Cryptococcus neoformans (strain H99 / ATCC 208821 / CBS 10515 / FGSC 9487)</name>
    <name type="common">Cryptococcus neoformans var. grubii serotype A</name>
    <dbReference type="NCBI Taxonomy" id="235443"/>
    <lineage>
        <taxon>Eukaryota</taxon>
        <taxon>Fungi</taxon>
        <taxon>Dikarya</taxon>
        <taxon>Basidiomycota</taxon>
        <taxon>Agaricomycotina</taxon>
        <taxon>Tremellomycetes</taxon>
        <taxon>Tremellales</taxon>
        <taxon>Cryptococcaceae</taxon>
        <taxon>Cryptococcus</taxon>
        <taxon>Cryptococcus neoformans species complex</taxon>
    </lineage>
</organism>
<dbReference type="KEGG" id="cng:CNAG_03477"/>